<dbReference type="PANTHER" id="PTHR47966:SF51">
    <property type="entry name" value="BETA-SITE APP-CLEAVING ENZYME, ISOFORM A-RELATED"/>
    <property type="match status" value="1"/>
</dbReference>
<proteinExistence type="inferred from homology"/>
<dbReference type="Proteomes" id="UP000013776">
    <property type="component" value="Unassembled WGS sequence"/>
</dbReference>
<keyword evidence="5" id="KW-0472">Membrane</keyword>
<evidence type="ECO:0000313" key="9">
    <source>
        <dbReference type="Proteomes" id="UP000013776"/>
    </source>
</evidence>
<dbReference type="Gene3D" id="2.40.70.10">
    <property type="entry name" value="Acid Proteases"/>
    <property type="match status" value="2"/>
</dbReference>
<keyword evidence="4" id="KW-0378">Hydrolase</keyword>
<dbReference type="PROSITE" id="PS00141">
    <property type="entry name" value="ASP_PROTEASE"/>
    <property type="match status" value="2"/>
</dbReference>
<evidence type="ECO:0000256" key="4">
    <source>
        <dbReference type="RuleBase" id="RU000454"/>
    </source>
</evidence>
<dbReference type="InterPro" id="IPR021109">
    <property type="entry name" value="Peptidase_aspartic_dom_sf"/>
</dbReference>
<keyword evidence="5" id="KW-0812">Transmembrane</keyword>
<reference evidence="8 9" key="1">
    <citation type="journal article" date="2013" name="MBio">
        <title>Genome sequencing of the plant pathogen Taphrina deformans, the causal agent of peach leaf curl.</title>
        <authorList>
            <person name="Cisse O.H."/>
            <person name="Almeida J.M.G.C.F."/>
            <person name="Fonseca A."/>
            <person name="Kumar A.A."/>
            <person name="Salojaervi J."/>
            <person name="Overmyer K."/>
            <person name="Hauser P.M."/>
            <person name="Pagni M."/>
        </authorList>
    </citation>
    <scope>NUCLEOTIDE SEQUENCE [LARGE SCALE GENOMIC DNA]</scope>
    <source>
        <strain evidence="9">PYCC 5710 / ATCC 11124 / CBS 356.35 / IMI 108563 / JCM 9778 / NBRC 8474</strain>
    </source>
</reference>
<dbReference type="PROSITE" id="PS51767">
    <property type="entry name" value="PEPTIDASE_A1"/>
    <property type="match status" value="1"/>
</dbReference>
<evidence type="ECO:0000259" key="7">
    <source>
        <dbReference type="PROSITE" id="PS51767"/>
    </source>
</evidence>
<evidence type="ECO:0000256" key="5">
    <source>
        <dbReference type="SAM" id="Phobius"/>
    </source>
</evidence>
<evidence type="ECO:0000256" key="6">
    <source>
        <dbReference type="SAM" id="SignalP"/>
    </source>
</evidence>
<dbReference type="GO" id="GO:0006508">
    <property type="term" value="P:proteolysis"/>
    <property type="evidence" value="ECO:0007669"/>
    <property type="project" value="UniProtKB-KW"/>
</dbReference>
<evidence type="ECO:0000256" key="2">
    <source>
        <dbReference type="ARBA" id="ARBA00022750"/>
    </source>
</evidence>
<feature type="signal peptide" evidence="6">
    <location>
        <begin position="1"/>
        <end position="17"/>
    </location>
</feature>
<keyword evidence="6" id="KW-0732">Signal</keyword>
<dbReference type="PRINTS" id="PR00792">
    <property type="entry name" value="PEPSIN"/>
</dbReference>
<keyword evidence="2 4" id="KW-0064">Aspartyl protease</keyword>
<feature type="active site" evidence="3">
    <location>
        <position position="297"/>
    </location>
</feature>
<evidence type="ECO:0000256" key="3">
    <source>
        <dbReference type="PIRSR" id="PIRSR601461-1"/>
    </source>
</evidence>
<feature type="chain" id="PRO_5004373171" evidence="6">
    <location>
        <begin position="18"/>
        <end position="541"/>
    </location>
</feature>
<dbReference type="InterPro" id="IPR033121">
    <property type="entry name" value="PEPTIDASE_A1"/>
</dbReference>
<gene>
    <name evidence="8" type="ORF">TAPDE_000373</name>
</gene>
<dbReference type="OrthoDB" id="771136at2759"/>
<evidence type="ECO:0000313" key="8">
    <source>
        <dbReference type="EMBL" id="CCG80750.1"/>
    </source>
</evidence>
<feature type="active site" evidence="3">
    <location>
        <position position="71"/>
    </location>
</feature>
<evidence type="ECO:0000256" key="1">
    <source>
        <dbReference type="ARBA" id="ARBA00007447"/>
    </source>
</evidence>
<dbReference type="PANTHER" id="PTHR47966">
    <property type="entry name" value="BETA-SITE APP-CLEAVING ENZYME, ISOFORM A-RELATED"/>
    <property type="match status" value="1"/>
</dbReference>
<dbReference type="EMBL" id="CAHR02000011">
    <property type="protein sequence ID" value="CCG80750.1"/>
    <property type="molecule type" value="Genomic_DNA"/>
</dbReference>
<dbReference type="AlphaFoldDB" id="R4X6J8"/>
<dbReference type="Pfam" id="PF00026">
    <property type="entry name" value="Asp"/>
    <property type="match status" value="1"/>
</dbReference>
<feature type="transmembrane region" description="Helical" evidence="5">
    <location>
        <begin position="520"/>
        <end position="540"/>
    </location>
</feature>
<protein>
    <submittedName>
        <fullName evidence="8">Aspartic proteinase sxa1</fullName>
    </submittedName>
</protein>
<keyword evidence="9" id="KW-1185">Reference proteome</keyword>
<dbReference type="InterPro" id="IPR001969">
    <property type="entry name" value="Aspartic_peptidase_AS"/>
</dbReference>
<name>R4X6J8_TAPDE</name>
<dbReference type="VEuPathDB" id="FungiDB:TAPDE_000373"/>
<accession>R4X6J8</accession>
<sequence>MLQFLYTIAGLLVATDAQYLNLPLERTTEYATSLSKRQAVNTTLTLANQGASYVANISFGTPGQIVQLILDTGSPLTWVNAANLSTYTPGSSPTSAQQAQGRTICQSYSCLNPASSSTLTVPSNTTIFDIQYVDGTSSIGRIVEDTATFQGLTDTTFQFGLVEYFYSPNGVGAALGGILGLSPPNRVISYASLPSALAATSNTAVTSAFTPQTILQQLRDAGAISSTAFSLYLSDGSTGQLTIGGVDSGRYSGPLTVLPIQSDPTSTGTDFYVNLAATGHGGTASNRITVNQLVVLDSGTTSIYIPATVVEQLAQDLQGYFVPYDSSSGLLAIPCSTSTTIDFYFSDSAVIRVPTSEILQGRLTASQARRLGITTSSDVCVLSLFGTVDSDVYLLGDAFLRSAYVVYDLDQGQIALAQSSYNTGSNITTIGSGLYGIPEGVYNTSSPGASNVAAVPSATRTVTLASNPVPRSTLGGSGTLTFTVSGTTGITRAGTGTTTGTGAPAAASTRATSSADRGHIFTHGPVLLAGLCAFMVGVLFS</sequence>
<dbReference type="STRING" id="1097556.R4X6J8"/>
<keyword evidence="4" id="KW-0645">Protease</keyword>
<dbReference type="GO" id="GO:0004190">
    <property type="term" value="F:aspartic-type endopeptidase activity"/>
    <property type="evidence" value="ECO:0007669"/>
    <property type="project" value="UniProtKB-KW"/>
</dbReference>
<dbReference type="eggNOG" id="KOG1339">
    <property type="taxonomic scope" value="Eukaryota"/>
</dbReference>
<dbReference type="InterPro" id="IPR001461">
    <property type="entry name" value="Aspartic_peptidase_A1"/>
</dbReference>
<organism evidence="8 9">
    <name type="scientific">Taphrina deformans (strain PYCC 5710 / ATCC 11124 / CBS 356.35 / IMI 108563 / JCM 9778 / NBRC 8474)</name>
    <name type="common">Peach leaf curl fungus</name>
    <name type="synonym">Lalaria deformans</name>
    <dbReference type="NCBI Taxonomy" id="1097556"/>
    <lineage>
        <taxon>Eukaryota</taxon>
        <taxon>Fungi</taxon>
        <taxon>Dikarya</taxon>
        <taxon>Ascomycota</taxon>
        <taxon>Taphrinomycotina</taxon>
        <taxon>Taphrinomycetes</taxon>
        <taxon>Taphrinales</taxon>
        <taxon>Taphrinaceae</taxon>
        <taxon>Taphrina</taxon>
    </lineage>
</organism>
<keyword evidence="5" id="KW-1133">Transmembrane helix</keyword>
<comment type="caution">
    <text evidence="8">The sequence shown here is derived from an EMBL/GenBank/DDBJ whole genome shotgun (WGS) entry which is preliminary data.</text>
</comment>
<feature type="domain" description="Peptidase A1" evidence="7">
    <location>
        <begin position="53"/>
        <end position="417"/>
    </location>
</feature>
<comment type="similarity">
    <text evidence="1 4">Belongs to the peptidase A1 family.</text>
</comment>
<dbReference type="SUPFAM" id="SSF50630">
    <property type="entry name" value="Acid proteases"/>
    <property type="match status" value="1"/>
</dbReference>